<dbReference type="Pfam" id="PF00990">
    <property type="entry name" value="GGDEF"/>
    <property type="match status" value="1"/>
</dbReference>
<evidence type="ECO:0000313" key="6">
    <source>
        <dbReference type="EMBL" id="RXJ68896.1"/>
    </source>
</evidence>
<dbReference type="Gene3D" id="3.30.70.270">
    <property type="match status" value="1"/>
</dbReference>
<dbReference type="Pfam" id="PF00571">
    <property type="entry name" value="CBS"/>
    <property type="match status" value="3"/>
</dbReference>
<dbReference type="InterPro" id="IPR046342">
    <property type="entry name" value="CBS_dom_sf"/>
</dbReference>
<dbReference type="InterPro" id="IPR029787">
    <property type="entry name" value="Nucleotide_cyclase"/>
</dbReference>
<sequence length="446" mass="51400">MKTIPSVYEIAVTDVITVDMDKTLNEAIERMALSNLRTIVIINQEENTFHILTTVMLLNFKIFNIDKSTPLKDLSIPQAKELDKNLNLLTVLNYIDFSDEYMVITDKNKLVGIVSYTDIVNNIDPQFLMEKQTIFSLIHQYKAVTTQKENSTFKVISLMKDYNSDSVVIVDEKQNPIGIFTTKDFIHIIHNDYDLEKPVSNYMNSPVETLSDDTTIAEAINFIKMKHYKRIVVVNKKNQVMGIITQKELLRVVYSKWVEIIKEEGAKISKTNEQLLKATNELKEKVSLDYLTKIYNRNKFEELLDLYISNYKKDQKVPFSLLMIDIDNFKLLNDTFGHLFGDNILKEISKILTSSSRNSDVVARWGGEEFVIILPNTTLKQAVAVAGKLKTKIEKHQFENEHKITCSFGVAHFNNTDNKTELFRRADEALYKAKKSGKNRVEVEQL</sequence>
<dbReference type="SUPFAM" id="SSF54631">
    <property type="entry name" value="CBS-domain pair"/>
    <property type="match status" value="2"/>
</dbReference>
<feature type="domain" description="CBS" evidence="5">
    <location>
        <begin position="203"/>
        <end position="260"/>
    </location>
</feature>
<protein>
    <recommendedName>
        <fullName evidence="1">diguanylate cyclase</fullName>
        <ecNumber evidence="1">2.7.7.65</ecNumber>
    </recommendedName>
</protein>
<comment type="catalytic activity">
    <reaction evidence="2">
        <text>2 GTP = 3',3'-c-di-GMP + 2 diphosphate</text>
        <dbReference type="Rhea" id="RHEA:24898"/>
        <dbReference type="ChEBI" id="CHEBI:33019"/>
        <dbReference type="ChEBI" id="CHEBI:37565"/>
        <dbReference type="ChEBI" id="CHEBI:58805"/>
        <dbReference type="EC" id="2.7.7.65"/>
    </reaction>
</comment>
<dbReference type="InterPro" id="IPR000160">
    <property type="entry name" value="GGDEF_dom"/>
</dbReference>
<evidence type="ECO:0000256" key="1">
    <source>
        <dbReference type="ARBA" id="ARBA00012528"/>
    </source>
</evidence>
<feature type="domain" description="CBS" evidence="5">
    <location>
        <begin position="138"/>
        <end position="195"/>
    </location>
</feature>
<dbReference type="SUPFAM" id="SSF55073">
    <property type="entry name" value="Nucleotide cyclase"/>
    <property type="match status" value="1"/>
</dbReference>
<dbReference type="PANTHER" id="PTHR45138">
    <property type="entry name" value="REGULATORY COMPONENTS OF SENSORY TRANSDUCTION SYSTEM"/>
    <property type="match status" value="1"/>
</dbReference>
<dbReference type="PROSITE" id="PS50887">
    <property type="entry name" value="GGDEF"/>
    <property type="match status" value="1"/>
</dbReference>
<dbReference type="InterPro" id="IPR043128">
    <property type="entry name" value="Rev_trsase/Diguanyl_cyclase"/>
</dbReference>
<dbReference type="FunFam" id="3.30.70.270:FF:000001">
    <property type="entry name" value="Diguanylate cyclase domain protein"/>
    <property type="match status" value="1"/>
</dbReference>
<dbReference type="CDD" id="cd01949">
    <property type="entry name" value="GGDEF"/>
    <property type="match status" value="1"/>
</dbReference>
<evidence type="ECO:0000256" key="2">
    <source>
        <dbReference type="ARBA" id="ARBA00034247"/>
    </source>
</evidence>
<proteinExistence type="predicted"/>
<dbReference type="InterPro" id="IPR000644">
    <property type="entry name" value="CBS_dom"/>
</dbReference>
<dbReference type="SMART" id="SM00267">
    <property type="entry name" value="GGDEF"/>
    <property type="match status" value="1"/>
</dbReference>
<comment type="caution">
    <text evidence="6">The sequence shown here is derived from an EMBL/GenBank/DDBJ whole genome shotgun (WGS) entry which is preliminary data.</text>
</comment>
<accession>A0A4Q0YEF4</accession>
<evidence type="ECO:0000256" key="3">
    <source>
        <dbReference type="PROSITE-ProRule" id="PRU00703"/>
    </source>
</evidence>
<dbReference type="PROSITE" id="PS51371">
    <property type="entry name" value="CBS"/>
    <property type="match status" value="2"/>
</dbReference>
<evidence type="ECO:0000259" key="4">
    <source>
        <dbReference type="PROSITE" id="PS50887"/>
    </source>
</evidence>
<keyword evidence="3" id="KW-0129">CBS domain</keyword>
<dbReference type="Gene3D" id="3.10.580.10">
    <property type="entry name" value="CBS-domain"/>
    <property type="match status" value="2"/>
</dbReference>
<gene>
    <name evidence="6" type="ORF">CRV08_05520</name>
</gene>
<dbReference type="GO" id="GO:0052621">
    <property type="term" value="F:diguanylate cyclase activity"/>
    <property type="evidence" value="ECO:0007669"/>
    <property type="project" value="UniProtKB-EC"/>
</dbReference>
<evidence type="ECO:0000259" key="5">
    <source>
        <dbReference type="PROSITE" id="PS51371"/>
    </source>
</evidence>
<dbReference type="NCBIfam" id="TIGR00254">
    <property type="entry name" value="GGDEF"/>
    <property type="match status" value="1"/>
</dbReference>
<dbReference type="EMBL" id="PDKJ01000004">
    <property type="protein sequence ID" value="RXJ68896.1"/>
    <property type="molecule type" value="Genomic_DNA"/>
</dbReference>
<reference evidence="6 7" key="1">
    <citation type="submission" date="2017-10" db="EMBL/GenBank/DDBJ databases">
        <title>Genomics of the genus Arcobacter.</title>
        <authorList>
            <person name="Perez-Cataluna A."/>
            <person name="Figueras M.J."/>
        </authorList>
    </citation>
    <scope>NUCLEOTIDE SEQUENCE [LARGE SCALE GENOMIC DNA]</scope>
    <source>
        <strain evidence="6 7">CECT 8993</strain>
    </source>
</reference>
<dbReference type="AlphaFoldDB" id="A0A4Q0YEF4"/>
<dbReference type="EC" id="2.7.7.65" evidence="1"/>
<name>A0A4Q0YEF4_9BACT</name>
<dbReference type="Proteomes" id="UP000290172">
    <property type="component" value="Unassembled WGS sequence"/>
</dbReference>
<organism evidence="6 7">
    <name type="scientific">Halarcobacter ebronensis</name>
    <dbReference type="NCBI Taxonomy" id="1462615"/>
    <lineage>
        <taxon>Bacteria</taxon>
        <taxon>Pseudomonadati</taxon>
        <taxon>Campylobacterota</taxon>
        <taxon>Epsilonproteobacteria</taxon>
        <taxon>Campylobacterales</taxon>
        <taxon>Arcobacteraceae</taxon>
        <taxon>Halarcobacter</taxon>
    </lineage>
</organism>
<dbReference type="SMART" id="SM00116">
    <property type="entry name" value="CBS"/>
    <property type="match status" value="4"/>
</dbReference>
<feature type="domain" description="GGDEF" evidence="4">
    <location>
        <begin position="317"/>
        <end position="446"/>
    </location>
</feature>
<dbReference type="PANTHER" id="PTHR45138:SF9">
    <property type="entry name" value="DIGUANYLATE CYCLASE DGCM-RELATED"/>
    <property type="match status" value="1"/>
</dbReference>
<dbReference type="InterPro" id="IPR050469">
    <property type="entry name" value="Diguanylate_Cyclase"/>
</dbReference>
<evidence type="ECO:0000313" key="7">
    <source>
        <dbReference type="Proteomes" id="UP000290172"/>
    </source>
</evidence>
<dbReference type="RefSeq" id="WP_128979924.1">
    <property type="nucleotide sequence ID" value="NZ_PDKJ01000004.1"/>
</dbReference>